<dbReference type="PANTHER" id="PTHR12203:SF101">
    <property type="entry name" value="LIPOPOLYSACCHARIDE-MODIFYING PROTEIN-RELATED"/>
    <property type="match status" value="1"/>
</dbReference>
<comment type="caution">
    <text evidence="2">The sequence shown here is derived from an EMBL/GenBank/DDBJ whole genome shotgun (WGS) entry which is preliminary data.</text>
</comment>
<dbReference type="SMART" id="SM00672">
    <property type="entry name" value="CAP10"/>
    <property type="match status" value="1"/>
</dbReference>
<proteinExistence type="predicted"/>
<feature type="domain" description="Glycosyl transferase CAP10" evidence="1">
    <location>
        <begin position="1"/>
        <end position="85"/>
    </location>
</feature>
<evidence type="ECO:0000313" key="2">
    <source>
        <dbReference type="EMBL" id="KAJ9545783.1"/>
    </source>
</evidence>
<gene>
    <name evidence="2" type="ORF">OSB04_025490</name>
</gene>
<reference evidence="2" key="1">
    <citation type="submission" date="2023-03" db="EMBL/GenBank/DDBJ databases">
        <title>Chromosome-scale reference genome and RAD-based genetic map of yellow starthistle (Centaurea solstitialis) reveal putative structural variation and QTLs associated with invader traits.</title>
        <authorList>
            <person name="Reatini B."/>
            <person name="Cang F.A."/>
            <person name="Jiang Q."/>
            <person name="Mckibben M.T.W."/>
            <person name="Barker M.S."/>
            <person name="Rieseberg L.H."/>
            <person name="Dlugosch K.M."/>
        </authorList>
    </citation>
    <scope>NUCLEOTIDE SEQUENCE</scope>
    <source>
        <strain evidence="2">CAN-66</strain>
        <tissue evidence="2">Leaf</tissue>
    </source>
</reference>
<dbReference type="Pfam" id="PF05686">
    <property type="entry name" value="Glyco_transf_90"/>
    <property type="match status" value="1"/>
</dbReference>
<dbReference type="AlphaFoldDB" id="A0AA38T7K5"/>
<protein>
    <recommendedName>
        <fullName evidence="1">Glycosyl transferase CAP10 domain-containing protein</fullName>
    </recommendedName>
</protein>
<keyword evidence="3" id="KW-1185">Reference proteome</keyword>
<dbReference type="InterPro" id="IPR051091">
    <property type="entry name" value="O-Glucosyltr/Glycosyltrsf_90"/>
</dbReference>
<accession>A0AA38T7K5</accession>
<dbReference type="InterPro" id="IPR006598">
    <property type="entry name" value="CAP10"/>
</dbReference>
<dbReference type="Proteomes" id="UP001172457">
    <property type="component" value="Chromosome 6"/>
</dbReference>
<dbReference type="EMBL" id="JARYMX010000006">
    <property type="protein sequence ID" value="KAJ9545783.1"/>
    <property type="molecule type" value="Genomic_DNA"/>
</dbReference>
<dbReference type="PANTHER" id="PTHR12203">
    <property type="entry name" value="KDEL LYS-ASP-GLU-LEU CONTAINING - RELATED"/>
    <property type="match status" value="1"/>
</dbReference>
<name>A0AA38T7K5_9ASTR</name>
<evidence type="ECO:0000259" key="1">
    <source>
        <dbReference type="SMART" id="SM00672"/>
    </source>
</evidence>
<evidence type="ECO:0000313" key="3">
    <source>
        <dbReference type="Proteomes" id="UP001172457"/>
    </source>
</evidence>
<sequence>MVKSYYYDFFTRGLIPGHHYWPVRMDDKCRSIKFAVEWGNNHTKKILDPIGKAGSSFIQKDLKIDQVYDYMFHLVTGYSKLLKYKPVVPDNAIKLCSEIMACNVSLCTMPPRYDPQTLNSIVERKVNSIEQVEKWEKDFFEKDILNVFMGSNA</sequence>
<organism evidence="2 3">
    <name type="scientific">Centaurea solstitialis</name>
    <name type="common">yellow star-thistle</name>
    <dbReference type="NCBI Taxonomy" id="347529"/>
    <lineage>
        <taxon>Eukaryota</taxon>
        <taxon>Viridiplantae</taxon>
        <taxon>Streptophyta</taxon>
        <taxon>Embryophyta</taxon>
        <taxon>Tracheophyta</taxon>
        <taxon>Spermatophyta</taxon>
        <taxon>Magnoliopsida</taxon>
        <taxon>eudicotyledons</taxon>
        <taxon>Gunneridae</taxon>
        <taxon>Pentapetalae</taxon>
        <taxon>asterids</taxon>
        <taxon>campanulids</taxon>
        <taxon>Asterales</taxon>
        <taxon>Asteraceae</taxon>
        <taxon>Carduoideae</taxon>
        <taxon>Cardueae</taxon>
        <taxon>Centaureinae</taxon>
        <taxon>Centaurea</taxon>
    </lineage>
</organism>